<dbReference type="AlphaFoldDB" id="A0A4Y7K0E7"/>
<proteinExistence type="predicted"/>
<gene>
    <name evidence="4" type="ORF">C5167_010492</name>
</gene>
<evidence type="ECO:0000313" key="5">
    <source>
        <dbReference type="Proteomes" id="UP000316621"/>
    </source>
</evidence>
<organism evidence="4 5">
    <name type="scientific">Papaver somniferum</name>
    <name type="common">Opium poppy</name>
    <dbReference type="NCBI Taxonomy" id="3469"/>
    <lineage>
        <taxon>Eukaryota</taxon>
        <taxon>Viridiplantae</taxon>
        <taxon>Streptophyta</taxon>
        <taxon>Embryophyta</taxon>
        <taxon>Tracheophyta</taxon>
        <taxon>Spermatophyta</taxon>
        <taxon>Magnoliopsida</taxon>
        <taxon>Ranunculales</taxon>
        <taxon>Papaveraceae</taxon>
        <taxon>Papaveroideae</taxon>
        <taxon>Papaver</taxon>
    </lineage>
</organism>
<feature type="compositionally biased region" description="Pro residues" evidence="1">
    <location>
        <begin position="101"/>
        <end position="127"/>
    </location>
</feature>
<dbReference type="Proteomes" id="UP000316621">
    <property type="component" value="Chromosome 6"/>
</dbReference>
<protein>
    <recommendedName>
        <fullName evidence="3">Phytocyanin domain-containing protein</fullName>
    </recommendedName>
</protein>
<evidence type="ECO:0000256" key="1">
    <source>
        <dbReference type="SAM" id="MobiDB-lite"/>
    </source>
</evidence>
<dbReference type="InterPro" id="IPR008972">
    <property type="entry name" value="Cupredoxin"/>
</dbReference>
<sequence>MNHQMLFLEIIVKLMILLSVFAHGTAAGLNFVVGGESGWDLDSDLETWSASQTFSVGDTLEFVILPSHSMLEVNEISYRSCTLGMKVKIVVDEIGSRPPSPIGHPSHIPLPPPPPSPIVSSPPPPVPHSSAANKKNIILITWEVWVKFDAERTTKKKSFAVYWMTEILQVSVLKVTSPKGSIGHGLHSLHSLPDHCGLKDVFKSVYREGWNECAVPRCRFRVCNKVVLDTGS</sequence>
<evidence type="ECO:0000259" key="3">
    <source>
        <dbReference type="PROSITE" id="PS51485"/>
    </source>
</evidence>
<feature type="domain" description="Phytocyanin" evidence="3">
    <location>
        <begin position="29"/>
        <end position="142"/>
    </location>
</feature>
<feature type="chain" id="PRO_5021255858" description="Phytocyanin domain-containing protein" evidence="2">
    <location>
        <begin position="23"/>
        <end position="232"/>
    </location>
</feature>
<dbReference type="PROSITE" id="PS51485">
    <property type="entry name" value="PHYTOCYANIN"/>
    <property type="match status" value="1"/>
</dbReference>
<accession>A0A4Y7K0E7</accession>
<keyword evidence="2" id="KW-0732">Signal</keyword>
<dbReference type="Gene3D" id="2.60.40.420">
    <property type="entry name" value="Cupredoxins - blue copper proteins"/>
    <property type="match status" value="1"/>
</dbReference>
<keyword evidence="5" id="KW-1185">Reference proteome</keyword>
<dbReference type="EMBL" id="CM010720">
    <property type="protein sequence ID" value="RZC66804.1"/>
    <property type="molecule type" value="Genomic_DNA"/>
</dbReference>
<name>A0A4Y7K0E7_PAPSO</name>
<evidence type="ECO:0000313" key="4">
    <source>
        <dbReference type="EMBL" id="RZC66804.1"/>
    </source>
</evidence>
<evidence type="ECO:0000256" key="2">
    <source>
        <dbReference type="SAM" id="SignalP"/>
    </source>
</evidence>
<feature type="signal peptide" evidence="2">
    <location>
        <begin position="1"/>
        <end position="22"/>
    </location>
</feature>
<dbReference type="Pfam" id="PF02298">
    <property type="entry name" value="Cu_bind_like"/>
    <property type="match status" value="1"/>
</dbReference>
<dbReference type="SUPFAM" id="SSF49503">
    <property type="entry name" value="Cupredoxins"/>
    <property type="match status" value="1"/>
</dbReference>
<dbReference type="InterPro" id="IPR003245">
    <property type="entry name" value="Phytocyanin_dom"/>
</dbReference>
<reference evidence="4 5" key="1">
    <citation type="journal article" date="2018" name="Science">
        <title>The opium poppy genome and morphinan production.</title>
        <authorList>
            <person name="Guo L."/>
            <person name="Winzer T."/>
            <person name="Yang X."/>
            <person name="Li Y."/>
            <person name="Ning Z."/>
            <person name="He Z."/>
            <person name="Teodor R."/>
            <person name="Lu Y."/>
            <person name="Bowser T.A."/>
            <person name="Graham I.A."/>
            <person name="Ye K."/>
        </authorList>
    </citation>
    <scope>NUCLEOTIDE SEQUENCE [LARGE SCALE GENOMIC DNA]</scope>
    <source>
        <strain evidence="5">cv. HN1</strain>
        <tissue evidence="4">Leaves</tissue>
    </source>
</reference>
<feature type="region of interest" description="Disordered" evidence="1">
    <location>
        <begin position="101"/>
        <end position="129"/>
    </location>
</feature>
<dbReference type="GO" id="GO:0009055">
    <property type="term" value="F:electron transfer activity"/>
    <property type="evidence" value="ECO:0007669"/>
    <property type="project" value="InterPro"/>
</dbReference>
<dbReference type="Gramene" id="RZC66804">
    <property type="protein sequence ID" value="RZC66804"/>
    <property type="gene ID" value="C5167_010492"/>
</dbReference>